<dbReference type="PANTHER" id="PTHR36124:SF6">
    <property type="entry name" value="ER-BOUND OXYGENASE MPAB_MPAB'_RUBBER OXYGENASE CATALYTIC DOMAIN-CONTAINING PROTEIN"/>
    <property type="match status" value="1"/>
</dbReference>
<organism evidence="2 3">
    <name type="scientific">Penicillium angulare</name>
    <dbReference type="NCBI Taxonomy" id="116970"/>
    <lineage>
        <taxon>Eukaryota</taxon>
        <taxon>Fungi</taxon>
        <taxon>Dikarya</taxon>
        <taxon>Ascomycota</taxon>
        <taxon>Pezizomycotina</taxon>
        <taxon>Eurotiomycetes</taxon>
        <taxon>Eurotiomycetidae</taxon>
        <taxon>Eurotiales</taxon>
        <taxon>Aspergillaceae</taxon>
        <taxon>Penicillium</taxon>
    </lineage>
</organism>
<evidence type="ECO:0008006" key="4">
    <source>
        <dbReference type="Google" id="ProtNLM"/>
    </source>
</evidence>
<evidence type="ECO:0000313" key="2">
    <source>
        <dbReference type="EMBL" id="KAJ5097432.1"/>
    </source>
</evidence>
<keyword evidence="1" id="KW-1133">Transmembrane helix</keyword>
<dbReference type="PANTHER" id="PTHR36124">
    <property type="match status" value="1"/>
</dbReference>
<evidence type="ECO:0000313" key="3">
    <source>
        <dbReference type="Proteomes" id="UP001149165"/>
    </source>
</evidence>
<dbReference type="Proteomes" id="UP001149165">
    <property type="component" value="Unassembled WGS sequence"/>
</dbReference>
<keyword evidence="1" id="KW-0472">Membrane</keyword>
<gene>
    <name evidence="2" type="ORF">N7456_008153</name>
</gene>
<name>A0A9W9FCI2_9EURO</name>
<keyword evidence="1" id="KW-0812">Transmembrane</keyword>
<protein>
    <recommendedName>
        <fullName evidence="4">ER-bound oxygenase mpaB/mpaB'/Rubber oxygenase catalytic domain-containing protein</fullName>
    </recommendedName>
</protein>
<accession>A0A9W9FCI2</accession>
<proteinExistence type="predicted"/>
<dbReference type="OrthoDB" id="545169at2759"/>
<keyword evidence="3" id="KW-1185">Reference proteome</keyword>
<comment type="caution">
    <text evidence="2">The sequence shown here is derived from an EMBL/GenBank/DDBJ whole genome shotgun (WGS) entry which is preliminary data.</text>
</comment>
<dbReference type="EMBL" id="JAPQKH010000005">
    <property type="protein sequence ID" value="KAJ5097432.1"/>
    <property type="molecule type" value="Genomic_DNA"/>
</dbReference>
<feature type="transmembrane region" description="Helical" evidence="1">
    <location>
        <begin position="26"/>
        <end position="44"/>
    </location>
</feature>
<dbReference type="AlphaFoldDB" id="A0A9W9FCI2"/>
<evidence type="ECO:0000256" key="1">
    <source>
        <dbReference type="SAM" id="Phobius"/>
    </source>
</evidence>
<sequence length="429" mass="49607">MENGTFFASQPLSATGWIFTSSPKQWLPYALGVLIGYPLLVRSLRYQRLNNMKKKYQFTTRQSMGKMTDEEAYAIQKEIGTLEFPFMYVKALQFALFRTYGIPSVSHVLTKTTQFSNPSTSLKRYADTVALVNEMVGNSPTSQRAFISLARTRFLHSKYRADGRILESDMLYTLALFALEPIKFVRRFEWRQMSDLELCAIGTFWKSVGDALGISFEGLPSGRSNASGFKDGIQWLEEIDAWCDGYEKECMVPDVKNRETADQTTAILLYMLPTMFHPVGLQFVSFMMDDRLRKAMLYDPPTPFWTSVFSTLLTTRKLFIRYFMLPRPEFLKIVNMSKQPEADNRFFSFNWDAAPYYVKPTFWNRWGPMAWLTWALGRPVPGDEGDKYYPSGYHIQDIGPRYFEGKGQQAIDETMEELKIVRTGKCPFH</sequence>
<reference evidence="2" key="2">
    <citation type="journal article" date="2023" name="IMA Fungus">
        <title>Comparative genomic study of the Penicillium genus elucidates a diverse pangenome and 15 lateral gene transfer events.</title>
        <authorList>
            <person name="Petersen C."/>
            <person name="Sorensen T."/>
            <person name="Nielsen M.R."/>
            <person name="Sondergaard T.E."/>
            <person name="Sorensen J.L."/>
            <person name="Fitzpatrick D.A."/>
            <person name="Frisvad J.C."/>
            <person name="Nielsen K.L."/>
        </authorList>
    </citation>
    <scope>NUCLEOTIDE SEQUENCE</scope>
    <source>
        <strain evidence="2">IBT 30069</strain>
    </source>
</reference>
<reference evidence="2" key="1">
    <citation type="submission" date="2022-11" db="EMBL/GenBank/DDBJ databases">
        <authorList>
            <person name="Petersen C."/>
        </authorList>
    </citation>
    <scope>NUCLEOTIDE SEQUENCE</scope>
    <source>
        <strain evidence="2">IBT 30069</strain>
    </source>
</reference>
<feature type="transmembrane region" description="Helical" evidence="1">
    <location>
        <begin position="266"/>
        <end position="284"/>
    </location>
</feature>
<dbReference type="GO" id="GO:0016491">
    <property type="term" value="F:oxidoreductase activity"/>
    <property type="evidence" value="ECO:0007669"/>
    <property type="project" value="InterPro"/>
</dbReference>
<dbReference type="InterPro" id="IPR046366">
    <property type="entry name" value="MPAB"/>
</dbReference>